<feature type="compositionally biased region" description="Basic residues" evidence="11">
    <location>
        <begin position="193"/>
        <end position="203"/>
    </location>
</feature>
<evidence type="ECO:0000256" key="7">
    <source>
        <dbReference type="ARBA" id="ARBA00037982"/>
    </source>
</evidence>
<dbReference type="PROSITE" id="PS00107">
    <property type="entry name" value="PROTEIN_KINASE_ATP"/>
    <property type="match status" value="1"/>
</dbReference>
<evidence type="ECO:0000313" key="14">
    <source>
        <dbReference type="EMBL" id="KAF9525399.1"/>
    </source>
</evidence>
<evidence type="ECO:0000256" key="10">
    <source>
        <dbReference type="PROSITE-ProRule" id="PRU10141"/>
    </source>
</evidence>
<feature type="region of interest" description="Disordered" evidence="11">
    <location>
        <begin position="346"/>
        <end position="405"/>
    </location>
</feature>
<feature type="region of interest" description="Disordered" evidence="11">
    <location>
        <begin position="170"/>
        <end position="216"/>
    </location>
</feature>
<dbReference type="Proteomes" id="UP000807306">
    <property type="component" value="Unassembled WGS sequence"/>
</dbReference>
<keyword evidence="15" id="KW-1185">Reference proteome</keyword>
<feature type="compositionally biased region" description="Low complexity" evidence="11">
    <location>
        <begin position="170"/>
        <end position="183"/>
    </location>
</feature>
<gene>
    <name evidence="14" type="ORF">CPB83DRAFT_859492</name>
</gene>
<keyword evidence="3" id="KW-0808">Transferase</keyword>
<dbReference type="PROSITE" id="PS50011">
    <property type="entry name" value="PROTEIN_KINASE_DOM"/>
    <property type="match status" value="1"/>
</dbReference>
<feature type="compositionally biased region" description="Polar residues" evidence="11">
    <location>
        <begin position="684"/>
        <end position="701"/>
    </location>
</feature>
<dbReference type="InterPro" id="IPR050339">
    <property type="entry name" value="CC_SR_Kinase"/>
</dbReference>
<evidence type="ECO:0000313" key="15">
    <source>
        <dbReference type="Proteomes" id="UP000807306"/>
    </source>
</evidence>
<protein>
    <recommendedName>
        <fullName evidence="1">non-specific serine/threonine protein kinase</fullName>
        <ecNumber evidence="1">2.7.11.1</ecNumber>
    </recommendedName>
</protein>
<evidence type="ECO:0000256" key="11">
    <source>
        <dbReference type="SAM" id="MobiDB-lite"/>
    </source>
</evidence>
<reference evidence="14" key="1">
    <citation type="submission" date="2020-11" db="EMBL/GenBank/DDBJ databases">
        <authorList>
            <consortium name="DOE Joint Genome Institute"/>
            <person name="Ahrendt S."/>
            <person name="Riley R."/>
            <person name="Andreopoulos W."/>
            <person name="Labutti K."/>
            <person name="Pangilinan J."/>
            <person name="Ruiz-Duenas F.J."/>
            <person name="Barrasa J.M."/>
            <person name="Sanchez-Garcia M."/>
            <person name="Camarero S."/>
            <person name="Miyauchi S."/>
            <person name="Serrano A."/>
            <person name="Linde D."/>
            <person name="Babiker R."/>
            <person name="Drula E."/>
            <person name="Ayuso-Fernandez I."/>
            <person name="Pacheco R."/>
            <person name="Padilla G."/>
            <person name="Ferreira P."/>
            <person name="Barriuso J."/>
            <person name="Kellner H."/>
            <person name="Castanera R."/>
            <person name="Alfaro M."/>
            <person name="Ramirez L."/>
            <person name="Pisabarro A.G."/>
            <person name="Kuo A."/>
            <person name="Tritt A."/>
            <person name="Lipzen A."/>
            <person name="He G."/>
            <person name="Yan M."/>
            <person name="Ng V."/>
            <person name="Cullen D."/>
            <person name="Martin F."/>
            <person name="Rosso M.-N."/>
            <person name="Henrissat B."/>
            <person name="Hibbett D."/>
            <person name="Martinez A.T."/>
            <person name="Grigoriev I.V."/>
        </authorList>
    </citation>
    <scope>NUCLEOTIDE SEQUENCE</scope>
    <source>
        <strain evidence="14">CBS 506.95</strain>
    </source>
</reference>
<keyword evidence="12" id="KW-0812">Transmembrane</keyword>
<feature type="region of interest" description="Disordered" evidence="11">
    <location>
        <begin position="1"/>
        <end position="28"/>
    </location>
</feature>
<dbReference type="InterPro" id="IPR011009">
    <property type="entry name" value="Kinase-like_dom_sf"/>
</dbReference>
<dbReference type="GO" id="GO:0005524">
    <property type="term" value="F:ATP binding"/>
    <property type="evidence" value="ECO:0007669"/>
    <property type="project" value="UniProtKB-UniRule"/>
</dbReference>
<evidence type="ECO:0000259" key="13">
    <source>
        <dbReference type="PROSITE" id="PS50011"/>
    </source>
</evidence>
<dbReference type="FunFam" id="3.30.200.20:FF:000306">
    <property type="entry name" value="IKS protein kinase"/>
    <property type="match status" value="1"/>
</dbReference>
<organism evidence="14 15">
    <name type="scientific">Crepidotus variabilis</name>
    <dbReference type="NCBI Taxonomy" id="179855"/>
    <lineage>
        <taxon>Eukaryota</taxon>
        <taxon>Fungi</taxon>
        <taxon>Dikarya</taxon>
        <taxon>Basidiomycota</taxon>
        <taxon>Agaricomycotina</taxon>
        <taxon>Agaricomycetes</taxon>
        <taxon>Agaricomycetidae</taxon>
        <taxon>Agaricales</taxon>
        <taxon>Agaricineae</taxon>
        <taxon>Crepidotaceae</taxon>
        <taxon>Crepidotus</taxon>
    </lineage>
</organism>
<keyword evidence="12" id="KW-0472">Membrane</keyword>
<evidence type="ECO:0000256" key="8">
    <source>
        <dbReference type="ARBA" id="ARBA00047899"/>
    </source>
</evidence>
<proteinExistence type="inferred from homology"/>
<dbReference type="PANTHER" id="PTHR11042">
    <property type="entry name" value="EUKARYOTIC TRANSLATION INITIATION FACTOR 2-ALPHA KINASE EIF2-ALPHA KINASE -RELATED"/>
    <property type="match status" value="1"/>
</dbReference>
<dbReference type="PANTHER" id="PTHR11042:SF138">
    <property type="entry name" value="SERINE_THREONINE-PROTEIN KINASE IKS1-RELATED"/>
    <property type="match status" value="1"/>
</dbReference>
<keyword evidence="4 10" id="KW-0547">Nucleotide-binding</keyword>
<feature type="compositionally biased region" description="Polar residues" evidence="11">
    <location>
        <begin position="1"/>
        <end position="17"/>
    </location>
</feature>
<feature type="compositionally biased region" description="Pro residues" evidence="11">
    <location>
        <begin position="18"/>
        <end position="28"/>
    </location>
</feature>
<dbReference type="SUPFAM" id="SSF56112">
    <property type="entry name" value="Protein kinase-like (PK-like)"/>
    <property type="match status" value="1"/>
</dbReference>
<evidence type="ECO:0000256" key="9">
    <source>
        <dbReference type="ARBA" id="ARBA00048679"/>
    </source>
</evidence>
<feature type="binding site" evidence="10">
    <location>
        <position position="265"/>
    </location>
    <ligand>
        <name>ATP</name>
        <dbReference type="ChEBI" id="CHEBI:30616"/>
    </ligand>
</feature>
<evidence type="ECO:0000256" key="4">
    <source>
        <dbReference type="ARBA" id="ARBA00022741"/>
    </source>
</evidence>
<dbReference type="EC" id="2.7.11.1" evidence="1"/>
<dbReference type="InterPro" id="IPR008271">
    <property type="entry name" value="Ser/Thr_kinase_AS"/>
</dbReference>
<comment type="catalytic activity">
    <reaction evidence="9">
        <text>L-seryl-[protein] + ATP = O-phospho-L-seryl-[protein] + ADP + H(+)</text>
        <dbReference type="Rhea" id="RHEA:17989"/>
        <dbReference type="Rhea" id="RHEA-COMP:9863"/>
        <dbReference type="Rhea" id="RHEA-COMP:11604"/>
        <dbReference type="ChEBI" id="CHEBI:15378"/>
        <dbReference type="ChEBI" id="CHEBI:29999"/>
        <dbReference type="ChEBI" id="CHEBI:30616"/>
        <dbReference type="ChEBI" id="CHEBI:83421"/>
        <dbReference type="ChEBI" id="CHEBI:456216"/>
        <dbReference type="EC" id="2.7.11.1"/>
    </reaction>
</comment>
<feature type="region of interest" description="Disordered" evidence="11">
    <location>
        <begin position="673"/>
        <end position="739"/>
    </location>
</feature>
<feature type="transmembrane region" description="Helical" evidence="12">
    <location>
        <begin position="835"/>
        <end position="854"/>
    </location>
</feature>
<accession>A0A9P6EAP5</accession>
<feature type="domain" description="Protein kinase" evidence="13">
    <location>
        <begin position="232"/>
        <end position="668"/>
    </location>
</feature>
<name>A0A9P6EAP5_9AGAR</name>
<comment type="catalytic activity">
    <reaction evidence="8">
        <text>L-threonyl-[protein] + ATP = O-phospho-L-threonyl-[protein] + ADP + H(+)</text>
        <dbReference type="Rhea" id="RHEA:46608"/>
        <dbReference type="Rhea" id="RHEA-COMP:11060"/>
        <dbReference type="Rhea" id="RHEA-COMP:11605"/>
        <dbReference type="ChEBI" id="CHEBI:15378"/>
        <dbReference type="ChEBI" id="CHEBI:30013"/>
        <dbReference type="ChEBI" id="CHEBI:30616"/>
        <dbReference type="ChEBI" id="CHEBI:61977"/>
        <dbReference type="ChEBI" id="CHEBI:456216"/>
        <dbReference type="EC" id="2.7.11.1"/>
    </reaction>
</comment>
<sequence length="890" mass="97447">MQASSSRALILTRSRSPNPSPSILPRPSTPALVGSPAVVQEWQPILHASNQVVLYNPRSHALSITSAPANITPAVVLASSQRRAAITAGGTAIIEPCPYCKQALPQGFHDAHAAPRLDDHDVDEEARWEDLDQNVVIDENDFEAHDTDPAYHYRASDYFQLLAIANDATSQASTSGSASPSSGYREHLGTRSRTSRSRGRSQARARTPDQYQSRKGTFPADKMAEGYFQTFFQEEYKLGMGANGSVFLCKHVLDGNALGHFAIKKIAVGESHSYLLKTLREVRLLERLRHPNIITYHHAWLENAQFSSFGPTVPTLHVLMQWAEGGSLDDFIDVRLGLKPAHIHMRPPMSPLSASEPGSPTSSTNELPLERDPEPEQDEPMTPTPTAATIATTSEKPDGDPHSKSARIRAFKAVQRAPLEDRERMRRELGSVLGGMGVGPTSPTVGNGSRPGNSAMNGIKQTEWTPVHLLSADEVKSLFQDVVEGLAFLHSKSILHLDLKPGNVLLTWDEGRLIPRAMLSDFGTSRDMINSSLQRSGNTGTLEYTAPESLPSPQTGLLLQIDSKADMWSLGMILHKMLFFRLPYRYAAAGDANGEPVSRNEEGEKMDQLENEVLTYPGFKSTPAHVAGFEARRLPRAFLVLLEGLLHKMPSARPSCERVANALREGKLDPLPDIPIAELPLSRPQRTLSGSENVTPSPSSKHSPEVPTANEKPLLALPSPPEVLGSEDTARRSRSSTRNIGRWLHGDDVSRTERHRRLRSTGIRFMRSSLLVAKALSIPRMCGADSTRPRPVVAVVLLGMAIADTVLDHRDWNEESDEIKPPSSGQVASTRPKIAGIWFTLGLTAIHFGFLALISSSDVLHKYGVTGSWLEKICCVPVNASNTSFFETMD</sequence>
<evidence type="ECO:0000256" key="6">
    <source>
        <dbReference type="ARBA" id="ARBA00022840"/>
    </source>
</evidence>
<evidence type="ECO:0000256" key="2">
    <source>
        <dbReference type="ARBA" id="ARBA00022527"/>
    </source>
</evidence>
<keyword evidence="6 10" id="KW-0067">ATP-binding</keyword>
<dbReference type="Gene3D" id="1.10.510.10">
    <property type="entry name" value="Transferase(Phosphotransferase) domain 1"/>
    <property type="match status" value="1"/>
</dbReference>
<feature type="compositionally biased region" description="Polar residues" evidence="11">
    <location>
        <begin position="441"/>
        <end position="452"/>
    </location>
</feature>
<feature type="compositionally biased region" description="Polar residues" evidence="11">
    <location>
        <begin position="352"/>
        <end position="366"/>
    </location>
</feature>
<evidence type="ECO:0000256" key="12">
    <source>
        <dbReference type="SAM" id="Phobius"/>
    </source>
</evidence>
<comment type="caution">
    <text evidence="14">The sequence shown here is derived from an EMBL/GenBank/DDBJ whole genome shotgun (WGS) entry which is preliminary data.</text>
</comment>
<dbReference type="Gene3D" id="3.30.200.20">
    <property type="entry name" value="Phosphorylase Kinase, domain 1"/>
    <property type="match status" value="1"/>
</dbReference>
<dbReference type="PROSITE" id="PS00108">
    <property type="entry name" value="PROTEIN_KINASE_ST"/>
    <property type="match status" value="1"/>
</dbReference>
<dbReference type="InterPro" id="IPR000719">
    <property type="entry name" value="Prot_kinase_dom"/>
</dbReference>
<dbReference type="GO" id="GO:0005634">
    <property type="term" value="C:nucleus"/>
    <property type="evidence" value="ECO:0007669"/>
    <property type="project" value="TreeGrafter"/>
</dbReference>
<evidence type="ECO:0000256" key="1">
    <source>
        <dbReference type="ARBA" id="ARBA00012513"/>
    </source>
</evidence>
<evidence type="ECO:0000256" key="5">
    <source>
        <dbReference type="ARBA" id="ARBA00022777"/>
    </source>
</evidence>
<feature type="compositionally biased region" description="Low complexity" evidence="11">
    <location>
        <begin position="380"/>
        <end position="393"/>
    </location>
</feature>
<dbReference type="OrthoDB" id="1405469at2759"/>
<dbReference type="EMBL" id="MU157884">
    <property type="protein sequence ID" value="KAF9525399.1"/>
    <property type="molecule type" value="Genomic_DNA"/>
</dbReference>
<keyword evidence="2" id="KW-0723">Serine/threonine-protein kinase</keyword>
<dbReference type="SMART" id="SM00220">
    <property type="entry name" value="S_TKc"/>
    <property type="match status" value="1"/>
</dbReference>
<dbReference type="AlphaFoldDB" id="A0A9P6EAP5"/>
<keyword evidence="5 14" id="KW-0418">Kinase</keyword>
<keyword evidence="12" id="KW-1133">Transmembrane helix</keyword>
<dbReference type="Pfam" id="PF00069">
    <property type="entry name" value="Pkinase"/>
    <property type="match status" value="2"/>
</dbReference>
<evidence type="ECO:0000256" key="3">
    <source>
        <dbReference type="ARBA" id="ARBA00022679"/>
    </source>
</evidence>
<dbReference type="GO" id="GO:0004674">
    <property type="term" value="F:protein serine/threonine kinase activity"/>
    <property type="evidence" value="ECO:0007669"/>
    <property type="project" value="UniProtKB-KW"/>
</dbReference>
<feature type="region of interest" description="Disordered" evidence="11">
    <location>
        <begin position="432"/>
        <end position="452"/>
    </location>
</feature>
<dbReference type="GO" id="GO:0005737">
    <property type="term" value="C:cytoplasm"/>
    <property type="evidence" value="ECO:0007669"/>
    <property type="project" value="TreeGrafter"/>
</dbReference>
<dbReference type="InterPro" id="IPR017441">
    <property type="entry name" value="Protein_kinase_ATP_BS"/>
</dbReference>
<comment type="similarity">
    <text evidence="7">Belongs to the protein kinase superfamily. Ser/Thr protein kinase family. GCN2 subfamily.</text>
</comment>